<dbReference type="InterPro" id="IPR051353">
    <property type="entry name" value="Tobamovirus_resist_UPF0261"/>
</dbReference>
<dbReference type="PANTHER" id="PTHR31862:SF1">
    <property type="entry name" value="UPF0261 DOMAIN PROTEIN (AFU_ORTHOLOGUE AFUA_1G10120)"/>
    <property type="match status" value="1"/>
</dbReference>
<dbReference type="SUPFAM" id="SSF51621">
    <property type="entry name" value="Phosphoenolpyruvate/pyruvate domain"/>
    <property type="match status" value="1"/>
</dbReference>
<dbReference type="InterPro" id="IPR015813">
    <property type="entry name" value="Pyrv/PenolPyrv_kinase-like_dom"/>
</dbReference>
<keyword evidence="4" id="KW-1185">Reference proteome</keyword>
<dbReference type="Proteomes" id="UP000737018">
    <property type="component" value="Unassembled WGS sequence"/>
</dbReference>
<organism evidence="3 4">
    <name type="scientific">Castanea mollissima</name>
    <name type="common">Chinese chestnut</name>
    <dbReference type="NCBI Taxonomy" id="60419"/>
    <lineage>
        <taxon>Eukaryota</taxon>
        <taxon>Viridiplantae</taxon>
        <taxon>Streptophyta</taxon>
        <taxon>Embryophyta</taxon>
        <taxon>Tracheophyta</taxon>
        <taxon>Spermatophyta</taxon>
        <taxon>Magnoliopsida</taxon>
        <taxon>eudicotyledons</taxon>
        <taxon>Gunneridae</taxon>
        <taxon>Pentapetalae</taxon>
        <taxon>rosids</taxon>
        <taxon>fabids</taxon>
        <taxon>Fagales</taxon>
        <taxon>Fagaceae</taxon>
        <taxon>Castanea</taxon>
    </lineage>
</organism>
<protein>
    <submittedName>
        <fullName evidence="3">Uncharacterized protein</fullName>
    </submittedName>
</protein>
<name>A0A8J4R3U8_9ROSI</name>
<feature type="domain" description="UPF0261" evidence="2">
    <location>
        <begin position="48"/>
        <end position="144"/>
    </location>
</feature>
<dbReference type="InterPro" id="IPR009215">
    <property type="entry name" value="TIM-br_IGPS-like"/>
</dbReference>
<evidence type="ECO:0000259" key="1">
    <source>
        <dbReference type="Pfam" id="PF09370"/>
    </source>
</evidence>
<comment type="caution">
    <text evidence="3">The sequence shown here is derived from an EMBL/GenBank/DDBJ whole genome shotgun (WGS) entry which is preliminary data.</text>
</comment>
<dbReference type="Pfam" id="PF09370">
    <property type="entry name" value="PEP_hydrolase"/>
    <property type="match status" value="1"/>
</dbReference>
<dbReference type="Pfam" id="PF23189">
    <property type="entry name" value="UPF0261_C"/>
    <property type="match status" value="1"/>
</dbReference>
<dbReference type="EMBL" id="JRKL02001560">
    <property type="protein sequence ID" value="KAF3963333.1"/>
    <property type="molecule type" value="Genomic_DNA"/>
</dbReference>
<evidence type="ECO:0000313" key="3">
    <source>
        <dbReference type="EMBL" id="KAF3963333.1"/>
    </source>
</evidence>
<reference evidence="3" key="1">
    <citation type="submission" date="2020-03" db="EMBL/GenBank/DDBJ databases">
        <title>Castanea mollissima Vanexum genome sequencing.</title>
        <authorList>
            <person name="Staton M."/>
        </authorList>
    </citation>
    <scope>NUCLEOTIDE SEQUENCE</scope>
    <source>
        <tissue evidence="3">Leaf</tissue>
    </source>
</reference>
<proteinExistence type="predicted"/>
<evidence type="ECO:0000313" key="4">
    <source>
        <dbReference type="Proteomes" id="UP000737018"/>
    </source>
</evidence>
<dbReference type="AlphaFoldDB" id="A0A8J4R3U8"/>
<dbReference type="OrthoDB" id="1726557at2759"/>
<dbReference type="Gene3D" id="3.20.20.70">
    <property type="entry name" value="Aldolase class I"/>
    <property type="match status" value="1"/>
</dbReference>
<feature type="domain" description="TIM-barrel" evidence="1">
    <location>
        <begin position="313"/>
        <end position="353"/>
    </location>
</feature>
<gene>
    <name evidence="3" type="ORF">CMV_012266</name>
</gene>
<accession>A0A8J4R3U8</accession>
<dbReference type="GO" id="GO:0003824">
    <property type="term" value="F:catalytic activity"/>
    <property type="evidence" value="ECO:0007669"/>
    <property type="project" value="InterPro"/>
</dbReference>
<sequence>MADRTYVIKLSEFSVLLERPIRTSTSSDSCPIQSSTHSPTTLLLFSKGCFGHHNNRGRRLFSWRGHGLKIHEHNKQVSLMRTMPDENKGFAEFIANKLYKSSSKICVCLPQKGFSALDVQGMPFYDLEATTTLINEPQRLIQTNEDRQDHYCSLTRACLIGAKAAEGRDNKAADALSRRMEGVLNSMVSISADTDEDSDLGMLFKLKLQLLECLGRYLKSCIDLVDKVFLKGKEMIGAEAAEVNLYPCHINDSEFANALVDSILRIPVFCKLLVLKPIKKFQENTVSKMNSSSFGTILYSPSDFQMQDQVSITSYHRSHFHMAGRGFLAGLLPFADANAIVLDMANEVLPVVK</sequence>
<dbReference type="Gene3D" id="3.40.50.12030">
    <property type="entry name" value="Uncharacterised protein family UPF0261, NC domain"/>
    <property type="match status" value="1"/>
</dbReference>
<dbReference type="InterPro" id="IPR056778">
    <property type="entry name" value="UPF0261_C"/>
</dbReference>
<dbReference type="InterPro" id="IPR013785">
    <property type="entry name" value="Aldolase_TIM"/>
</dbReference>
<dbReference type="PANTHER" id="PTHR31862">
    <property type="entry name" value="UPF0261 DOMAIN PROTEIN (AFU_ORTHOLOGUE AFUA_1G10120)"/>
    <property type="match status" value="1"/>
</dbReference>
<evidence type="ECO:0000259" key="2">
    <source>
        <dbReference type="Pfam" id="PF23189"/>
    </source>
</evidence>